<dbReference type="GO" id="GO:0005886">
    <property type="term" value="C:plasma membrane"/>
    <property type="evidence" value="ECO:0007669"/>
    <property type="project" value="TreeGrafter"/>
</dbReference>
<proteinExistence type="inferred from homology"/>
<keyword evidence="9" id="KW-0406">Ion transport</keyword>
<evidence type="ECO:0000256" key="10">
    <source>
        <dbReference type="ARBA" id="ARBA00023136"/>
    </source>
</evidence>
<evidence type="ECO:0000256" key="2">
    <source>
        <dbReference type="ARBA" id="ARBA00006434"/>
    </source>
</evidence>
<sequence length="615" mass="67992">MTINIAGVLSVVIFYIIILVVGIWAGRKKKTSGEGDEFETEEVMLAGRNIGMFVGIFTMTATWVGGGYINGTAEAIYSSGIIWCQAPFGYAFSLVVGGFFFATKMREQGYVTMLDPFQEVLGSRMGGLLFLPALCGEIFWSAAILAALGATVSVIIDIDNNTSIILSAAIALVYTLFGGLYSVAYTDVIQLFCIFIGLWLCIPFSIGHPAVKSMSAEHNDWFGDLEGYKVAQYMDLFLLLILGGVPWQVYFQRVLSSKSGTKAKMLSYVAAFGCIIMAVPPMIIGAVARVTGINYHLFNPVYKYSCLKLSSAWNETDFKGPIPLDKDHQSLVLPLVLQYLTPPLISFFGLGAVSAAVMSSSDSSLLSASSMFARNVYKLMIRQNASEHEVIFVMKISIVVVGCVATTMAITVKSIYGLWYLSSDLVYVILFPQLVSVVYYKEYCNTYGSFAAYIVGLLLRALGGEDILNLPPFIKYPWYNEIDGQLFPFRTFAMLASFFTLITVSMLSEWIFESGYLPASFDIFHCVINIPDDVHVVQEPNEEMTVLNASQAFYYQISEINGRVNPALEDSDDDFQLNSSATKSIAKIHHNQDHRNHQNLRSSIKKDYDAETNSV</sequence>
<name>A0A132A6Y8_SARSC</name>
<evidence type="ECO:0000256" key="12">
    <source>
        <dbReference type="ARBA" id="ARBA00023201"/>
    </source>
</evidence>
<dbReference type="EMBL" id="JXLN01011066">
    <property type="protein sequence ID" value="KPM06722.1"/>
    <property type="molecule type" value="Genomic_DNA"/>
</dbReference>
<evidence type="ECO:0000256" key="13">
    <source>
        <dbReference type="RuleBase" id="RU362091"/>
    </source>
</evidence>
<comment type="caution">
    <text evidence="14">The sequence shown here is derived from an EMBL/GenBank/DDBJ whole genome shotgun (WGS) entry which is preliminary data.</text>
</comment>
<dbReference type="PANTHER" id="PTHR45897:SF4">
    <property type="entry name" value="HIGH-AFFINITY CHOLINE TRANSPORTER 1"/>
    <property type="match status" value="1"/>
</dbReference>
<gene>
    <name evidence="14" type="ORF">QR98_0052000</name>
</gene>
<evidence type="ECO:0000256" key="7">
    <source>
        <dbReference type="ARBA" id="ARBA00022989"/>
    </source>
</evidence>
<dbReference type="AlphaFoldDB" id="A0A132A6Y8"/>
<accession>A0A132A6Y8</accession>
<evidence type="ECO:0000256" key="4">
    <source>
        <dbReference type="ARBA" id="ARBA00022692"/>
    </source>
</evidence>
<dbReference type="InterPro" id="IPR052244">
    <property type="entry name" value="Choline_transporter"/>
</dbReference>
<keyword evidence="8" id="KW-0915">Sodium</keyword>
<keyword evidence="7" id="KW-1133">Transmembrane helix</keyword>
<dbReference type="VEuPathDB" id="VectorBase:SSCA006982"/>
<evidence type="ECO:0000256" key="6">
    <source>
        <dbReference type="ARBA" id="ARBA00022979"/>
    </source>
</evidence>
<evidence type="ECO:0000256" key="8">
    <source>
        <dbReference type="ARBA" id="ARBA00023053"/>
    </source>
</evidence>
<dbReference type="InterPro" id="IPR038377">
    <property type="entry name" value="Na/Glc_symporter_sf"/>
</dbReference>
<protein>
    <submittedName>
        <fullName evidence="14">High-affinity choline transporter 1-like protein</fullName>
    </submittedName>
</protein>
<dbReference type="InterPro" id="IPR001734">
    <property type="entry name" value="Na/solute_symporter"/>
</dbReference>
<dbReference type="Pfam" id="PF00474">
    <property type="entry name" value="SSF"/>
    <property type="match status" value="1"/>
</dbReference>
<dbReference type="Gene3D" id="1.20.1730.10">
    <property type="entry name" value="Sodium/glucose cotransporter"/>
    <property type="match status" value="1"/>
</dbReference>
<keyword evidence="4" id="KW-0812">Transmembrane</keyword>
<evidence type="ECO:0000256" key="1">
    <source>
        <dbReference type="ARBA" id="ARBA00004141"/>
    </source>
</evidence>
<evidence type="ECO:0000256" key="11">
    <source>
        <dbReference type="ARBA" id="ARBA00023180"/>
    </source>
</evidence>
<keyword evidence="5" id="KW-0769">Symport</keyword>
<dbReference type="PROSITE" id="PS50283">
    <property type="entry name" value="NA_SOLUT_SYMP_3"/>
    <property type="match status" value="1"/>
</dbReference>
<dbReference type="PANTHER" id="PTHR45897">
    <property type="entry name" value="HIGH-AFFINITY CHOLINE TRANSPORTER 1"/>
    <property type="match status" value="1"/>
</dbReference>
<reference evidence="14 15" key="1">
    <citation type="journal article" date="2015" name="Parasit. Vectors">
        <title>Draft genome of the scabies mite.</title>
        <authorList>
            <person name="Rider S.D.Jr."/>
            <person name="Morgan M.S."/>
            <person name="Arlian L.G."/>
        </authorList>
    </citation>
    <scope>NUCLEOTIDE SEQUENCE [LARGE SCALE GENOMIC DNA]</scope>
    <source>
        <strain evidence="14">Arlian Lab</strain>
    </source>
</reference>
<keyword evidence="11" id="KW-0325">Glycoprotein</keyword>
<evidence type="ECO:0000256" key="5">
    <source>
        <dbReference type="ARBA" id="ARBA00022847"/>
    </source>
</evidence>
<dbReference type="GO" id="GO:0005307">
    <property type="term" value="F:choline:sodium symporter activity"/>
    <property type="evidence" value="ECO:0007669"/>
    <property type="project" value="TreeGrafter"/>
</dbReference>
<organism evidence="14 15">
    <name type="scientific">Sarcoptes scabiei</name>
    <name type="common">Itch mite</name>
    <name type="synonym">Acarus scabiei</name>
    <dbReference type="NCBI Taxonomy" id="52283"/>
    <lineage>
        <taxon>Eukaryota</taxon>
        <taxon>Metazoa</taxon>
        <taxon>Ecdysozoa</taxon>
        <taxon>Arthropoda</taxon>
        <taxon>Chelicerata</taxon>
        <taxon>Arachnida</taxon>
        <taxon>Acari</taxon>
        <taxon>Acariformes</taxon>
        <taxon>Sarcoptiformes</taxon>
        <taxon>Astigmata</taxon>
        <taxon>Psoroptidia</taxon>
        <taxon>Sarcoptoidea</taxon>
        <taxon>Sarcoptidae</taxon>
        <taxon>Sarcoptinae</taxon>
        <taxon>Sarcoptes</taxon>
    </lineage>
</organism>
<evidence type="ECO:0000313" key="15">
    <source>
        <dbReference type="Proteomes" id="UP000616769"/>
    </source>
</evidence>
<evidence type="ECO:0000313" key="14">
    <source>
        <dbReference type="EMBL" id="KPM06722.1"/>
    </source>
</evidence>
<evidence type="ECO:0000256" key="3">
    <source>
        <dbReference type="ARBA" id="ARBA00022448"/>
    </source>
</evidence>
<keyword evidence="3" id="KW-0813">Transport</keyword>
<evidence type="ECO:0000256" key="9">
    <source>
        <dbReference type="ARBA" id="ARBA00023065"/>
    </source>
</evidence>
<dbReference type="GO" id="GO:0008292">
    <property type="term" value="P:acetylcholine biosynthetic process"/>
    <property type="evidence" value="ECO:0007669"/>
    <property type="project" value="UniProtKB-ARBA"/>
</dbReference>
<keyword evidence="12" id="KW-0739">Sodium transport</keyword>
<keyword evidence="6" id="KW-0530">Neurotransmitter biosynthesis</keyword>
<comment type="similarity">
    <text evidence="2 13">Belongs to the sodium:solute symporter (SSF) (TC 2.A.21) family.</text>
</comment>
<dbReference type="Proteomes" id="UP000616769">
    <property type="component" value="Unassembled WGS sequence"/>
</dbReference>
<comment type="subcellular location">
    <subcellularLocation>
        <location evidence="1">Membrane</location>
        <topology evidence="1">Multi-pass membrane protein</topology>
    </subcellularLocation>
</comment>
<keyword evidence="10" id="KW-0472">Membrane</keyword>
<dbReference type="CDD" id="cd11474">
    <property type="entry name" value="SLC5sbd_CHT"/>
    <property type="match status" value="1"/>
</dbReference>
<dbReference type="FunFam" id="1.20.1730.10:FF:000008">
    <property type="entry name" value="High affinity choline transporter 1"/>
    <property type="match status" value="1"/>
</dbReference>